<dbReference type="PANTHER" id="PTHR46529:SF1">
    <property type="entry name" value="TRNA WYBUTOSINE-SYNTHESIZING PROTEIN 4"/>
    <property type="match status" value="1"/>
</dbReference>
<keyword evidence="9" id="KW-0949">S-adenosyl-L-methionine</keyword>
<sequence>MLQVQGTNDSSIISKYSMVTQGYFEDPYYEYFVNKCQRRAPLINRGYYIRVKTIDHILRKFLLQHQGSKQIISIGAGFDTSFFRLKSTGQLENTIFVEIDFPELVKRKHALISNQPALQQLLGEKEVCSEKSPLLEINTVDYKLLGVDLTQLNILDAALRMAGVDFDLPTVILSECVLTYMTRRCSTSVVGWGSETFANSIFVLYEQINPHDAFGMFMQHHFHIVGSPLKCINSYPTIESQKQRFLHQGWNWCEAYDMNQFYCNLIDQSERDRVEKLEPFDEHEEWHVKCNHYMVLLAYSSPSISSLMCADPKLLDFKYPTINRNPPVSNKVNIEFLNNEDIPFVKRFSHITGNLGNRFIVIFGGFGEQDGRHQRLTEIGIYNPINHKMCSTQLKIPDFDFPRMHLSAASLKDGRVMIIGGRNSPFKVSNGIIVISLRSTETDKMTNELSKCDIVKKNSQSSNISLDENKICDSETRDSTVYTHKNEESESNLPSNKLNESFNNIEQNPCERVLNSISESCENTNISTNLNSATEIVPEFNQIAQDSWTEETEFCDFQLTLLKESGDVPEPRWRHAVCNVIYQGVEHVIVYGGRTMADLTLNDCNILNTVTGEWKKLCGSGDDPGPRQSHTLCLWNNEVVLYGGLNDQLLPSSDIYILNLDLLSWRKLEIQGTLYPRYSHSCHVVNNQMIVIGGVNLTHDTPGVAVVNLINGESVEYSLPSMDKNNLILFHQHSSVMLEEDKKILVIGGGGNCFSFGTHLNKTPFLLDIKQCLV</sequence>
<evidence type="ECO:0000256" key="7">
    <source>
        <dbReference type="ARBA" id="ARBA00022603"/>
    </source>
</evidence>
<keyword evidence="8" id="KW-0808">Transferase</keyword>
<keyword evidence="7" id="KW-0489">Methyltransferase</keyword>
<dbReference type="SUPFAM" id="SSF53335">
    <property type="entry name" value="S-adenosyl-L-methionine-dependent methyltransferases"/>
    <property type="match status" value="1"/>
</dbReference>
<reference evidence="14 15" key="1">
    <citation type="submission" date="2024-01" db="EMBL/GenBank/DDBJ databases">
        <title>The genome of the rayed Mediterranean limpet Patella caerulea (Linnaeus, 1758).</title>
        <authorList>
            <person name="Anh-Thu Weber A."/>
            <person name="Halstead-Nussloch G."/>
        </authorList>
    </citation>
    <scope>NUCLEOTIDE SEQUENCE [LARGE SCALE GENOMIC DNA]</scope>
    <source>
        <strain evidence="14">AATW-2023a</strain>
        <tissue evidence="14">Whole specimen</tissue>
    </source>
</reference>
<dbReference type="GO" id="GO:0008175">
    <property type="term" value="F:tRNA methyltransferase activity"/>
    <property type="evidence" value="ECO:0007669"/>
    <property type="project" value="TreeGrafter"/>
</dbReference>
<dbReference type="PANTHER" id="PTHR46529">
    <property type="entry name" value="TRNA WYBUTOSINE-SYNTHESIZING PROTEIN 4"/>
    <property type="match status" value="1"/>
</dbReference>
<dbReference type="GO" id="GO:0031591">
    <property type="term" value="P:wybutosine biosynthetic process"/>
    <property type="evidence" value="ECO:0007669"/>
    <property type="project" value="TreeGrafter"/>
</dbReference>
<evidence type="ECO:0000256" key="13">
    <source>
        <dbReference type="ARBA" id="ARBA00049250"/>
    </source>
</evidence>
<dbReference type="FunFam" id="3.40.50.150:FF:000207">
    <property type="entry name" value="Leucine carboxyl methyltransferase 2"/>
    <property type="match status" value="1"/>
</dbReference>
<evidence type="ECO:0000256" key="3">
    <source>
        <dbReference type="ARBA" id="ARBA00010703"/>
    </source>
</evidence>
<comment type="catalytic activity">
    <reaction evidence="13">
        <text>7-[(3S)-(3-amino-3-methoxycarbonyl)propyl]wyosine(37) in tRNA(Phe) + S-adenosyl-L-methionine + CO2 = wybutosine(37) in tRNA(Phe) + S-adenosyl-L-homocysteine + 2 H(+)</text>
        <dbReference type="Rhea" id="RHEA:37119"/>
        <dbReference type="Rhea" id="RHEA-COMP:11844"/>
        <dbReference type="Rhea" id="RHEA-COMP:11847"/>
        <dbReference type="ChEBI" id="CHEBI:15378"/>
        <dbReference type="ChEBI" id="CHEBI:16526"/>
        <dbReference type="ChEBI" id="CHEBI:57856"/>
        <dbReference type="ChEBI" id="CHEBI:59789"/>
        <dbReference type="ChEBI" id="CHEBI:73544"/>
        <dbReference type="ChEBI" id="CHEBI:74275"/>
        <dbReference type="EC" id="2.3.1.231"/>
    </reaction>
</comment>
<dbReference type="Pfam" id="PF24681">
    <property type="entry name" value="Kelch_KLHDC2_KLHL20_DRC7"/>
    <property type="match status" value="1"/>
</dbReference>
<gene>
    <name evidence="14" type="ORF">SNE40_023096</name>
</gene>
<evidence type="ECO:0000313" key="15">
    <source>
        <dbReference type="Proteomes" id="UP001347796"/>
    </source>
</evidence>
<dbReference type="Pfam" id="PF04072">
    <property type="entry name" value="LCM"/>
    <property type="match status" value="1"/>
</dbReference>
<dbReference type="Gene3D" id="2.120.10.80">
    <property type="entry name" value="Kelch-type beta propeller"/>
    <property type="match status" value="2"/>
</dbReference>
<dbReference type="Proteomes" id="UP001347796">
    <property type="component" value="Unassembled WGS sequence"/>
</dbReference>
<evidence type="ECO:0000256" key="2">
    <source>
        <dbReference type="ARBA" id="ARBA00004797"/>
    </source>
</evidence>
<dbReference type="EMBL" id="JAZGQO010000021">
    <property type="protein sequence ID" value="KAK6166390.1"/>
    <property type="molecule type" value="Genomic_DNA"/>
</dbReference>
<proteinExistence type="inferred from homology"/>
<protein>
    <recommendedName>
        <fullName evidence="6">tRNA wybutosine-synthesizing protein 4</fullName>
        <ecNumber evidence="5">2.1.1.290</ecNumber>
        <ecNumber evidence="4">2.3.1.231</ecNumber>
    </recommendedName>
    <alternativeName>
        <fullName evidence="12">tRNA(Phe) (7-(3-amino-3-(methoxycarbonyl)propyl)wyosine(37)-N)-methoxycarbonyltransferase</fullName>
    </alternativeName>
    <alternativeName>
        <fullName evidence="11">tRNA(Phe) (7-(3-amino-3-carboxypropyl)wyosine(37)-O)-methyltransferase</fullName>
    </alternativeName>
</protein>
<keyword evidence="10" id="KW-0819">tRNA processing</keyword>
<dbReference type="AlphaFoldDB" id="A0AAN8G5L8"/>
<comment type="pathway">
    <text evidence="2">tRNA modification; wybutosine-tRNA(Phe) biosynthesis.</text>
</comment>
<dbReference type="Gene3D" id="3.40.50.150">
    <property type="entry name" value="Vaccinia Virus protein VP39"/>
    <property type="match status" value="1"/>
</dbReference>
<evidence type="ECO:0000256" key="9">
    <source>
        <dbReference type="ARBA" id="ARBA00022691"/>
    </source>
</evidence>
<evidence type="ECO:0000256" key="8">
    <source>
        <dbReference type="ARBA" id="ARBA00022679"/>
    </source>
</evidence>
<dbReference type="EC" id="2.3.1.231" evidence="4"/>
<comment type="similarity">
    <text evidence="3">Belongs to the methyltransferase superfamily. LCMT family.</text>
</comment>
<dbReference type="EC" id="2.1.1.290" evidence="5"/>
<evidence type="ECO:0000256" key="6">
    <source>
        <dbReference type="ARBA" id="ARBA00018045"/>
    </source>
</evidence>
<evidence type="ECO:0000256" key="1">
    <source>
        <dbReference type="ARBA" id="ARBA00001806"/>
    </source>
</evidence>
<evidence type="ECO:0000256" key="4">
    <source>
        <dbReference type="ARBA" id="ARBA00012155"/>
    </source>
</evidence>
<dbReference type="InterPro" id="IPR029063">
    <property type="entry name" value="SAM-dependent_MTases_sf"/>
</dbReference>
<evidence type="ECO:0000256" key="10">
    <source>
        <dbReference type="ARBA" id="ARBA00022694"/>
    </source>
</evidence>
<evidence type="ECO:0000256" key="12">
    <source>
        <dbReference type="ARBA" id="ARBA00030847"/>
    </source>
</evidence>
<dbReference type="GO" id="GO:0030488">
    <property type="term" value="P:tRNA methylation"/>
    <property type="evidence" value="ECO:0007669"/>
    <property type="project" value="TreeGrafter"/>
</dbReference>
<dbReference type="SUPFAM" id="SSF117281">
    <property type="entry name" value="Kelch motif"/>
    <property type="match status" value="2"/>
</dbReference>
<evidence type="ECO:0000256" key="5">
    <source>
        <dbReference type="ARBA" id="ARBA00012779"/>
    </source>
</evidence>
<name>A0AAN8G5L8_PATCE</name>
<dbReference type="InterPro" id="IPR015915">
    <property type="entry name" value="Kelch-typ_b-propeller"/>
</dbReference>
<comment type="catalytic activity">
    <reaction evidence="1">
        <text>7-[(3S)-3-amino-3-carboxypropyl]wyosine(37) in tRNA(Phe) + S-adenosyl-L-methionine = 7-[(3S)-(3-amino-3-methoxycarbonyl)propyl]wyosine(37) in tRNA(Phe) + S-adenosyl-L-homocysteine</text>
        <dbReference type="Rhea" id="RHEA:36903"/>
        <dbReference type="Rhea" id="RHEA-COMP:10379"/>
        <dbReference type="Rhea" id="RHEA-COMP:11844"/>
        <dbReference type="ChEBI" id="CHEBI:57856"/>
        <dbReference type="ChEBI" id="CHEBI:59789"/>
        <dbReference type="ChEBI" id="CHEBI:73543"/>
        <dbReference type="ChEBI" id="CHEBI:74275"/>
        <dbReference type="EC" id="2.1.1.290"/>
    </reaction>
</comment>
<organism evidence="14 15">
    <name type="scientific">Patella caerulea</name>
    <name type="common">Rayed Mediterranean limpet</name>
    <dbReference type="NCBI Taxonomy" id="87958"/>
    <lineage>
        <taxon>Eukaryota</taxon>
        <taxon>Metazoa</taxon>
        <taxon>Spiralia</taxon>
        <taxon>Lophotrochozoa</taxon>
        <taxon>Mollusca</taxon>
        <taxon>Gastropoda</taxon>
        <taxon>Patellogastropoda</taxon>
        <taxon>Patelloidea</taxon>
        <taxon>Patellidae</taxon>
        <taxon>Patella</taxon>
    </lineage>
</organism>
<dbReference type="InterPro" id="IPR007213">
    <property type="entry name" value="Ppm1/Ppm2/Tcmp"/>
</dbReference>
<evidence type="ECO:0000313" key="14">
    <source>
        <dbReference type="EMBL" id="KAK6166390.1"/>
    </source>
</evidence>
<evidence type="ECO:0000256" key="11">
    <source>
        <dbReference type="ARBA" id="ARBA00029750"/>
    </source>
</evidence>
<keyword evidence="15" id="KW-1185">Reference proteome</keyword>
<comment type="caution">
    <text evidence="14">The sequence shown here is derived from an EMBL/GenBank/DDBJ whole genome shotgun (WGS) entry which is preliminary data.</text>
</comment>
<accession>A0AAN8G5L8</accession>